<dbReference type="InterPro" id="IPR040932">
    <property type="entry name" value="Csm4_C"/>
</dbReference>
<keyword evidence="7" id="KW-1185">Reference proteome</keyword>
<evidence type="ECO:0000256" key="2">
    <source>
        <dbReference type="ARBA" id="ARBA00016109"/>
    </source>
</evidence>
<evidence type="ECO:0000313" key="6">
    <source>
        <dbReference type="EMBL" id="GCD77995.1"/>
    </source>
</evidence>
<dbReference type="Proteomes" id="UP000286715">
    <property type="component" value="Unassembled WGS sequence"/>
</dbReference>
<evidence type="ECO:0000313" key="7">
    <source>
        <dbReference type="Proteomes" id="UP000286715"/>
    </source>
</evidence>
<name>A0A401XLT8_9FLAO</name>
<accession>A0A401XLT8</accession>
<keyword evidence="4" id="KW-0051">Antiviral defense</keyword>
<proteinExistence type="inferred from homology"/>
<dbReference type="NCBIfam" id="TIGR01903">
    <property type="entry name" value="cas5_csm4"/>
    <property type="match status" value="1"/>
</dbReference>
<organism evidence="6 7">
    <name type="scientific">Thermaurantimonas aggregans</name>
    <dbReference type="NCBI Taxonomy" id="2173829"/>
    <lineage>
        <taxon>Bacteria</taxon>
        <taxon>Pseudomonadati</taxon>
        <taxon>Bacteroidota</taxon>
        <taxon>Flavobacteriia</taxon>
        <taxon>Flavobacteriales</taxon>
        <taxon>Schleiferiaceae</taxon>
        <taxon>Thermaurantimonas</taxon>
    </lineage>
</organism>
<feature type="domain" description="Csm4 C-terminal" evidence="5">
    <location>
        <begin position="249"/>
        <end position="352"/>
    </location>
</feature>
<evidence type="ECO:0000256" key="4">
    <source>
        <dbReference type="ARBA" id="ARBA00023118"/>
    </source>
</evidence>
<dbReference type="EMBL" id="BHZE01000014">
    <property type="protein sequence ID" value="GCD77995.1"/>
    <property type="molecule type" value="Genomic_DNA"/>
</dbReference>
<dbReference type="AlphaFoldDB" id="A0A401XLT8"/>
<dbReference type="OrthoDB" id="7059961at2"/>
<dbReference type="GO" id="GO:0003723">
    <property type="term" value="F:RNA binding"/>
    <property type="evidence" value="ECO:0007669"/>
    <property type="project" value="UniProtKB-KW"/>
</dbReference>
<evidence type="ECO:0000256" key="1">
    <source>
        <dbReference type="ARBA" id="ARBA00005772"/>
    </source>
</evidence>
<evidence type="ECO:0000259" key="5">
    <source>
        <dbReference type="Pfam" id="PF17953"/>
    </source>
</evidence>
<dbReference type="InterPro" id="IPR005510">
    <property type="entry name" value="Csm4"/>
</dbReference>
<sequence length="360" mass="41278">MTENRTYKAIHLHIHGPLHIGVINDVQDEMQEFWGSDAIKSALAACALSLDLVSDVKEFLDAFKVSSAFYFLQHQNSYVQFFPRPIFPGVIHLGKSDDITHRKKAKKIQWIDKGYYEKLLSEGKLQLSDSDKILFEKFLTTKDIELNPKPYEGEPVYETDDERVSIGPIYTEQGDPYYFRRRYFHSQIGLYFLYEGNDKTLDETIVPALRLLADEGIGSDRSVGGGWFEFDPSKDIVDLEIQLPKSAIGYVALGKYCPTREELTLADLEQSAYQITRRGGYISSPGTEELRNKLKRTIYMMEEGSFLATNDKPIGKCVDLKPDTEDLRKALPGDAFERMHPVWRDGRPIFFPANFKFEIL</sequence>
<dbReference type="GO" id="GO:0051607">
    <property type="term" value="P:defense response to virus"/>
    <property type="evidence" value="ECO:0007669"/>
    <property type="project" value="UniProtKB-KW"/>
</dbReference>
<gene>
    <name evidence="6" type="ORF">JCM31826_14770</name>
</gene>
<keyword evidence="3" id="KW-0694">RNA-binding</keyword>
<dbReference type="Pfam" id="PF17953">
    <property type="entry name" value="Csm4_C"/>
    <property type="match status" value="1"/>
</dbReference>
<protein>
    <recommendedName>
        <fullName evidence="2">CRISPR system Cms protein Csm4</fullName>
    </recommendedName>
</protein>
<dbReference type="RefSeq" id="WP_124398057.1">
    <property type="nucleotide sequence ID" value="NZ_BHZE01000014.1"/>
</dbReference>
<reference evidence="6 7" key="1">
    <citation type="submission" date="2018-11" db="EMBL/GenBank/DDBJ databases">
        <title>Schleiferia aggregans sp. nov., a moderately thermophilic heterotrophic bacterium isolated from microbial mats at a terrestrial hot spring.</title>
        <authorList>
            <person name="Iino T."/>
            <person name="Ohkuma M."/>
            <person name="Haruta S."/>
        </authorList>
    </citation>
    <scope>NUCLEOTIDE SEQUENCE [LARGE SCALE GENOMIC DNA]</scope>
    <source>
        <strain evidence="6 7">LA</strain>
    </source>
</reference>
<evidence type="ECO:0000256" key="3">
    <source>
        <dbReference type="ARBA" id="ARBA00022884"/>
    </source>
</evidence>
<comment type="caution">
    <text evidence="6">The sequence shown here is derived from an EMBL/GenBank/DDBJ whole genome shotgun (WGS) entry which is preliminary data.</text>
</comment>
<comment type="similarity">
    <text evidence="1">Belongs to the CRISPR-associated Csm4 family.</text>
</comment>